<sequence length="470" mass="52960">MKSIKKIALPVVAFFVLGLASCNKDEAINYSTKSLKNTELMDILKKRGFAFDKDGKLELNDLAEKTTTLDLSGTKLKDLSGLDILPNLKEVKLSNNDYKLSFDFSQLPSQITGVDLTGNEIYEFTGLTKEDETGNITILHHLNKLYLPNSAKYNEDEIVNFFTTAKDVDMQMSDEKGTLQKYNTLREVPDEVLRKGMKEVFPSIFTGDKVDIAKRIVNPEEAVMPTAFMEADINNFEGLQYIIHNKGWRGTTVVTYTESEKEFTTSIPYLKIPKTVQGLILTNVSTPNGIDISACSDLMYVSINDNPSVKELDFSMVKAWGQRGYQTEIASEGMSYMEIVNCANLEKITLPKEAKHTSTLSFIALPNLKELNFANFAFVPNMDLYDLPKCKITYPTNKLEEHTVTMPNGTTEKKEAIFTISKELFDATNAKEYVMKNKGTLRSGTSFSCMNSVLDKMARKMKAYDWSKDY</sequence>
<dbReference type="OrthoDB" id="1082669at2"/>
<accession>A0A2N6QMT0</accession>
<name>A0A2N6QMT0_9BACT</name>
<dbReference type="Gene3D" id="3.80.10.10">
    <property type="entry name" value="Ribonuclease Inhibitor"/>
    <property type="match status" value="1"/>
</dbReference>
<comment type="caution">
    <text evidence="1">The sequence shown here is derived from an EMBL/GenBank/DDBJ whole genome shotgun (WGS) entry which is preliminary data.</text>
</comment>
<dbReference type="RefSeq" id="WP_102698307.1">
    <property type="nucleotide sequence ID" value="NZ_PNGJ01000017.1"/>
</dbReference>
<proteinExistence type="predicted"/>
<evidence type="ECO:0000313" key="2">
    <source>
        <dbReference type="Proteomes" id="UP000235564"/>
    </source>
</evidence>
<dbReference type="SUPFAM" id="SSF52058">
    <property type="entry name" value="L domain-like"/>
    <property type="match status" value="1"/>
</dbReference>
<gene>
    <name evidence="1" type="ORF">CJ231_13035</name>
</gene>
<dbReference type="Proteomes" id="UP000235564">
    <property type="component" value="Unassembled WGS sequence"/>
</dbReference>
<organism evidence="1 2">
    <name type="scientific">Hoylesella buccalis</name>
    <dbReference type="NCBI Taxonomy" id="28127"/>
    <lineage>
        <taxon>Bacteria</taxon>
        <taxon>Pseudomonadati</taxon>
        <taxon>Bacteroidota</taxon>
        <taxon>Bacteroidia</taxon>
        <taxon>Bacteroidales</taxon>
        <taxon>Prevotellaceae</taxon>
        <taxon>Hoylesella</taxon>
    </lineage>
</organism>
<dbReference type="AlphaFoldDB" id="A0A2N6QMT0"/>
<evidence type="ECO:0000313" key="1">
    <source>
        <dbReference type="EMBL" id="PMC22656.1"/>
    </source>
</evidence>
<reference evidence="1 2" key="1">
    <citation type="submission" date="2017-09" db="EMBL/GenBank/DDBJ databases">
        <title>Bacterial strain isolated from the female urinary microbiota.</title>
        <authorList>
            <person name="Thomas-White K."/>
            <person name="Kumar N."/>
            <person name="Forster S."/>
            <person name="Putonti C."/>
            <person name="Lawley T."/>
            <person name="Wolfe A.J."/>
        </authorList>
    </citation>
    <scope>NUCLEOTIDE SEQUENCE [LARGE SCALE GENOMIC DNA]</scope>
    <source>
        <strain evidence="1 2">UMB0536</strain>
    </source>
</reference>
<dbReference type="PROSITE" id="PS51257">
    <property type="entry name" value="PROKAR_LIPOPROTEIN"/>
    <property type="match status" value="1"/>
</dbReference>
<dbReference type="EMBL" id="PNGJ01000017">
    <property type="protein sequence ID" value="PMC22656.1"/>
    <property type="molecule type" value="Genomic_DNA"/>
</dbReference>
<evidence type="ECO:0008006" key="3">
    <source>
        <dbReference type="Google" id="ProtNLM"/>
    </source>
</evidence>
<protein>
    <recommendedName>
        <fullName evidence="3">Leucine-rich repeat domain-containing protein</fullName>
    </recommendedName>
</protein>
<dbReference type="InterPro" id="IPR032675">
    <property type="entry name" value="LRR_dom_sf"/>
</dbReference>